<dbReference type="InterPro" id="IPR036038">
    <property type="entry name" value="Aminotransferase-like"/>
</dbReference>
<evidence type="ECO:0000313" key="8">
    <source>
        <dbReference type="Proteomes" id="UP000191905"/>
    </source>
</evidence>
<keyword evidence="4 6" id="KW-0663">Pyridoxal phosphate</keyword>
<accession>A0A1V8RV87</accession>
<dbReference type="NCBIfam" id="NF005729">
    <property type="entry name" value="PRK07546.1-3"/>
    <property type="match status" value="1"/>
</dbReference>
<evidence type="ECO:0000256" key="5">
    <source>
        <dbReference type="RuleBase" id="RU004106"/>
    </source>
</evidence>
<evidence type="ECO:0000256" key="6">
    <source>
        <dbReference type="RuleBase" id="RU004516"/>
    </source>
</evidence>
<dbReference type="InterPro" id="IPR018300">
    <property type="entry name" value="Aminotrans_IV_CS"/>
</dbReference>
<comment type="similarity">
    <text evidence="2 5">Belongs to the class-IV pyridoxal-phosphate-dependent aminotransferase family.</text>
</comment>
<name>A0A1V8RV87_9HYPH</name>
<sequence length="220" mass="23779">MSAEGALRNGNVPGFELIETLRWQPDTGFLRGDLHLARLAASAGALGFSHDPDRIGTALHDAIVGSNEPQRVRLTLARDGAAQCSAQPFQPLPAGTVWRLKPARARLDSANPLLCHKTSRREIFAQARAEYPPDAADEVLLANERGEICEGSFTNLFADFGDGLLATPPLDCGLLPGILRAELLRQGKAREEILTLDRLNTARALYVGNSLRGLILARLV</sequence>
<dbReference type="RefSeq" id="WP_080918247.1">
    <property type="nucleotide sequence ID" value="NZ_MDET01000003.1"/>
</dbReference>
<evidence type="ECO:0000256" key="2">
    <source>
        <dbReference type="ARBA" id="ARBA00009320"/>
    </source>
</evidence>
<gene>
    <name evidence="7" type="ORF">BFN67_11370</name>
</gene>
<dbReference type="Gene3D" id="3.20.10.10">
    <property type="entry name" value="D-amino Acid Aminotransferase, subunit A, domain 2"/>
    <property type="match status" value="1"/>
</dbReference>
<dbReference type="STRING" id="1873176.BFN67_11370"/>
<proteinExistence type="inferred from homology"/>
<organism evidence="7 8">
    <name type="scientific">Manganibacter manganicus</name>
    <dbReference type="NCBI Taxonomy" id="1873176"/>
    <lineage>
        <taxon>Bacteria</taxon>
        <taxon>Pseudomonadati</taxon>
        <taxon>Pseudomonadota</taxon>
        <taxon>Alphaproteobacteria</taxon>
        <taxon>Hyphomicrobiales</taxon>
        <taxon>Phyllobacteriaceae</taxon>
        <taxon>Manganibacter</taxon>
    </lineage>
</organism>
<evidence type="ECO:0000256" key="4">
    <source>
        <dbReference type="ARBA" id="ARBA00022898"/>
    </source>
</evidence>
<dbReference type="EMBL" id="MDET01000003">
    <property type="protein sequence ID" value="OQM77116.1"/>
    <property type="molecule type" value="Genomic_DNA"/>
</dbReference>
<dbReference type="InterPro" id="IPR043131">
    <property type="entry name" value="BCAT-like_N"/>
</dbReference>
<dbReference type="Proteomes" id="UP000191905">
    <property type="component" value="Unassembled WGS sequence"/>
</dbReference>
<evidence type="ECO:0000256" key="1">
    <source>
        <dbReference type="ARBA" id="ARBA00001933"/>
    </source>
</evidence>
<reference evidence="7 8" key="1">
    <citation type="journal article" date="2016" name="Int. J. Syst. Evol. Microbiol.">
        <title>Pseudaminobacter manganicus sp. nov., isolated from sludge of a manganese mine.</title>
        <authorList>
            <person name="Li J."/>
            <person name="Huang J."/>
            <person name="Liao S."/>
            <person name="Wang G."/>
        </authorList>
    </citation>
    <scope>NUCLEOTIDE SEQUENCE [LARGE SCALE GENOMIC DNA]</scope>
    <source>
        <strain evidence="7 8">JH-7</strain>
    </source>
</reference>
<dbReference type="SUPFAM" id="SSF56752">
    <property type="entry name" value="D-aminoacid aminotransferase-like PLP-dependent enzymes"/>
    <property type="match status" value="1"/>
</dbReference>
<dbReference type="GO" id="GO:0003824">
    <property type="term" value="F:catalytic activity"/>
    <property type="evidence" value="ECO:0007669"/>
    <property type="project" value="InterPro"/>
</dbReference>
<protein>
    <recommendedName>
        <fullName evidence="3">Probable branched-chain-amino-acid aminotransferase</fullName>
    </recommendedName>
</protein>
<evidence type="ECO:0000313" key="7">
    <source>
        <dbReference type="EMBL" id="OQM77116.1"/>
    </source>
</evidence>
<dbReference type="NCBIfam" id="NF005731">
    <property type="entry name" value="PRK07546.1-5"/>
    <property type="match status" value="1"/>
</dbReference>
<dbReference type="PROSITE" id="PS00770">
    <property type="entry name" value="AA_TRANSFER_CLASS_4"/>
    <property type="match status" value="1"/>
</dbReference>
<dbReference type="Pfam" id="PF01063">
    <property type="entry name" value="Aminotran_4"/>
    <property type="match status" value="1"/>
</dbReference>
<evidence type="ECO:0000256" key="3">
    <source>
        <dbReference type="ARBA" id="ARBA00014472"/>
    </source>
</evidence>
<dbReference type="InterPro" id="IPR043132">
    <property type="entry name" value="BCAT-like_C"/>
</dbReference>
<comment type="cofactor">
    <cofactor evidence="1 6">
        <name>pyridoxal 5'-phosphate</name>
        <dbReference type="ChEBI" id="CHEBI:597326"/>
    </cofactor>
</comment>
<dbReference type="Gene3D" id="3.30.470.10">
    <property type="match status" value="1"/>
</dbReference>
<keyword evidence="8" id="KW-1185">Reference proteome</keyword>
<dbReference type="OrthoDB" id="9809239at2"/>
<comment type="caution">
    <text evidence="7">The sequence shown here is derived from an EMBL/GenBank/DDBJ whole genome shotgun (WGS) entry which is preliminary data.</text>
</comment>
<dbReference type="AlphaFoldDB" id="A0A1V8RV87"/>
<dbReference type="InterPro" id="IPR001544">
    <property type="entry name" value="Aminotrans_IV"/>
</dbReference>